<dbReference type="FunFam" id="1.10.10.60:FF:000092">
    <property type="entry name" value="Trihelix transcription factor GT-2"/>
    <property type="match status" value="1"/>
</dbReference>
<keyword evidence="2" id="KW-0677">Repeat</keyword>
<comment type="subcellular location">
    <subcellularLocation>
        <location evidence="1">Nucleus</location>
    </subcellularLocation>
</comment>
<evidence type="ECO:0000313" key="9">
    <source>
        <dbReference type="EMBL" id="GMN48458.1"/>
    </source>
</evidence>
<dbReference type="InterPro" id="IPR001005">
    <property type="entry name" value="SANT/Myb"/>
</dbReference>
<feature type="region of interest" description="Disordered" evidence="7">
    <location>
        <begin position="388"/>
        <end position="418"/>
    </location>
</feature>
<proteinExistence type="predicted"/>
<evidence type="ECO:0000256" key="7">
    <source>
        <dbReference type="SAM" id="MobiDB-lite"/>
    </source>
</evidence>
<dbReference type="AlphaFoldDB" id="A0AA88D762"/>
<feature type="region of interest" description="Disordered" evidence="7">
    <location>
        <begin position="274"/>
        <end position="297"/>
    </location>
</feature>
<evidence type="ECO:0000256" key="1">
    <source>
        <dbReference type="ARBA" id="ARBA00004123"/>
    </source>
</evidence>
<evidence type="ECO:0000256" key="2">
    <source>
        <dbReference type="ARBA" id="ARBA00022737"/>
    </source>
</evidence>
<dbReference type="SMART" id="SM00717">
    <property type="entry name" value="SANT"/>
    <property type="match status" value="2"/>
</dbReference>
<dbReference type="CDD" id="cd12203">
    <property type="entry name" value="GT1"/>
    <property type="match status" value="2"/>
</dbReference>
<gene>
    <name evidence="9" type="ORF">TIFTF001_017631</name>
</gene>
<keyword evidence="3" id="KW-0805">Transcription regulation</keyword>
<evidence type="ECO:0000256" key="3">
    <source>
        <dbReference type="ARBA" id="ARBA00023015"/>
    </source>
</evidence>
<evidence type="ECO:0000256" key="6">
    <source>
        <dbReference type="ARBA" id="ARBA00023242"/>
    </source>
</evidence>
<feature type="region of interest" description="Disordered" evidence="7">
    <location>
        <begin position="579"/>
        <end position="608"/>
    </location>
</feature>
<feature type="compositionally biased region" description="Polar residues" evidence="7">
    <location>
        <begin position="677"/>
        <end position="688"/>
    </location>
</feature>
<evidence type="ECO:0000259" key="8">
    <source>
        <dbReference type="PROSITE" id="PS50090"/>
    </source>
</evidence>
<dbReference type="Pfam" id="PF13837">
    <property type="entry name" value="Myb_DNA-bind_4"/>
    <property type="match status" value="2"/>
</dbReference>
<feature type="domain" description="Myb-like" evidence="8">
    <location>
        <begin position="484"/>
        <end position="542"/>
    </location>
</feature>
<accession>A0AA88D762</accession>
<dbReference type="EMBL" id="BTGU01000028">
    <property type="protein sequence ID" value="GMN48458.1"/>
    <property type="molecule type" value="Genomic_DNA"/>
</dbReference>
<evidence type="ECO:0000313" key="10">
    <source>
        <dbReference type="Proteomes" id="UP001187192"/>
    </source>
</evidence>
<name>A0AA88D762_FICCA</name>
<feature type="compositionally biased region" description="Gly residues" evidence="7">
    <location>
        <begin position="33"/>
        <end position="43"/>
    </location>
</feature>
<feature type="compositionally biased region" description="Acidic residues" evidence="7">
    <location>
        <begin position="649"/>
        <end position="669"/>
    </location>
</feature>
<dbReference type="Gene3D" id="1.10.10.60">
    <property type="entry name" value="Homeodomain-like"/>
    <property type="match status" value="2"/>
</dbReference>
<keyword evidence="10" id="KW-1185">Reference proteome</keyword>
<keyword evidence="5" id="KW-0804">Transcription</keyword>
<feature type="domain" description="Myb-like" evidence="8">
    <location>
        <begin position="56"/>
        <end position="120"/>
    </location>
</feature>
<keyword evidence="4" id="KW-0238">DNA-binding</keyword>
<evidence type="ECO:0000256" key="4">
    <source>
        <dbReference type="ARBA" id="ARBA00023125"/>
    </source>
</evidence>
<keyword evidence="6" id="KW-0539">Nucleus</keyword>
<dbReference type="InterPro" id="IPR044822">
    <property type="entry name" value="Myb_DNA-bind_4"/>
</dbReference>
<feature type="compositionally biased region" description="Basic and acidic residues" evidence="7">
    <location>
        <begin position="45"/>
        <end position="56"/>
    </location>
</feature>
<feature type="compositionally biased region" description="Low complexity" evidence="7">
    <location>
        <begin position="398"/>
        <end position="413"/>
    </location>
</feature>
<comment type="caution">
    <text evidence="9">The sequence shown here is derived from an EMBL/GenBank/DDBJ whole genome shotgun (WGS) entry which is preliminary data.</text>
</comment>
<organism evidence="9 10">
    <name type="scientific">Ficus carica</name>
    <name type="common">Common fig</name>
    <dbReference type="NCBI Taxonomy" id="3494"/>
    <lineage>
        <taxon>Eukaryota</taxon>
        <taxon>Viridiplantae</taxon>
        <taxon>Streptophyta</taxon>
        <taxon>Embryophyta</taxon>
        <taxon>Tracheophyta</taxon>
        <taxon>Spermatophyta</taxon>
        <taxon>Magnoliopsida</taxon>
        <taxon>eudicotyledons</taxon>
        <taxon>Gunneridae</taxon>
        <taxon>Pentapetalae</taxon>
        <taxon>rosids</taxon>
        <taxon>fabids</taxon>
        <taxon>Rosales</taxon>
        <taxon>Moraceae</taxon>
        <taxon>Ficeae</taxon>
        <taxon>Ficus</taxon>
    </lineage>
</organism>
<feature type="compositionally biased region" description="Low complexity" evidence="7">
    <location>
        <begin position="582"/>
        <end position="595"/>
    </location>
</feature>
<dbReference type="PANTHER" id="PTHR21654">
    <property type="entry name" value="FI21293P1"/>
    <property type="match status" value="1"/>
</dbReference>
<reference evidence="9" key="1">
    <citation type="submission" date="2023-07" db="EMBL/GenBank/DDBJ databases">
        <title>draft genome sequence of fig (Ficus carica).</title>
        <authorList>
            <person name="Takahashi T."/>
            <person name="Nishimura K."/>
        </authorList>
    </citation>
    <scope>NUCLEOTIDE SEQUENCE</scope>
</reference>
<dbReference type="Proteomes" id="UP001187192">
    <property type="component" value="Unassembled WGS sequence"/>
</dbReference>
<dbReference type="GO" id="GO:0005634">
    <property type="term" value="C:nucleus"/>
    <property type="evidence" value="ECO:0007669"/>
    <property type="project" value="UniProtKB-SubCell"/>
</dbReference>
<sequence length="688" mass="75940">MLGDSSSAGLGSSSGDASAAAAAEAQPTETAHDGGGSGGGGGGGEDERIRGDELGDRSFSGNRWPRQETIALLKIRSDMDVTFRDASVKGPLWEEVSRKLAELGYHRSAKKCKEKFENVYKYHKRTKEGRTGKPDSKTYRFFDQLQALENQLSPFASPPQAAAMATQPKAQTQATTKQASATAAATPAMAVSNNQPLTASQINNTTTTITVPSVCNTTPNISSQGTMNLTFSSPPFQAAPTNPTINFSSPPLVQGTTVTPPPLHSISMDLLSEYSTSSSTSSDDELEEGGGARRKRKRKWKDFFERLMKEVIHRQEELQKRFLEAIEKREHDRTAREEAWRLQEMTRINREREILAQERSMAAAKDAAVMAFLQKISDQQNIPNISIPNPTPAPVPNPAQNNTTSVTPVISIQTPPPPPPPLQPVPVPVPAPPPVVTPVSASTSRTTQLANIDVPKPDDNNNRNLFATTAAVAETTAGVGASSSRWPKVEVHALIKLRTRMDSKYQENGPKGPLWEEISEAMRRLGYNRNAKRCKEKWENINKYFKKVKESNKRRPEDSKTCPYFHQLEALYREKNMKFDPTATTTTSNDNIITTSHHHHHQQQHQFAKSEINAVPLMVQPEQQWPPPPHLPTSTNQPESAESDQPMDQNEDDEEEEDEDEEEDEEGGDNYELVANKPNTNVNNAAAE</sequence>
<dbReference type="FunFam" id="1.10.10.60:FF:000061">
    <property type="entry name" value="Trihelix transcription factor GT-2"/>
    <property type="match status" value="1"/>
</dbReference>
<dbReference type="PANTHER" id="PTHR21654:SF59">
    <property type="entry name" value="TRIHELIX TRANSCRIPTION FACTOR DF1"/>
    <property type="match status" value="1"/>
</dbReference>
<dbReference type="GO" id="GO:0006355">
    <property type="term" value="P:regulation of DNA-templated transcription"/>
    <property type="evidence" value="ECO:0007669"/>
    <property type="project" value="UniProtKB-ARBA"/>
</dbReference>
<feature type="compositionally biased region" description="Low complexity" evidence="7">
    <location>
        <begin position="1"/>
        <end position="23"/>
    </location>
</feature>
<feature type="region of interest" description="Disordered" evidence="7">
    <location>
        <begin position="621"/>
        <end position="688"/>
    </location>
</feature>
<dbReference type="PROSITE" id="PS50090">
    <property type="entry name" value="MYB_LIKE"/>
    <property type="match status" value="2"/>
</dbReference>
<protein>
    <recommendedName>
        <fullName evidence="8">Myb-like domain-containing protein</fullName>
    </recommendedName>
</protein>
<evidence type="ECO:0000256" key="5">
    <source>
        <dbReference type="ARBA" id="ARBA00023163"/>
    </source>
</evidence>
<feature type="region of interest" description="Disordered" evidence="7">
    <location>
        <begin position="1"/>
        <end position="62"/>
    </location>
</feature>
<dbReference type="GO" id="GO:0003677">
    <property type="term" value="F:DNA binding"/>
    <property type="evidence" value="ECO:0007669"/>
    <property type="project" value="UniProtKB-KW"/>
</dbReference>